<evidence type="ECO:0000313" key="4">
    <source>
        <dbReference type="Proteomes" id="UP000219621"/>
    </source>
</evidence>
<organism evidence="3 4">
    <name type="scientific">Caenispirillum bisanense</name>
    <dbReference type="NCBI Taxonomy" id="414052"/>
    <lineage>
        <taxon>Bacteria</taxon>
        <taxon>Pseudomonadati</taxon>
        <taxon>Pseudomonadota</taxon>
        <taxon>Alphaproteobacteria</taxon>
        <taxon>Rhodospirillales</taxon>
        <taxon>Novispirillaceae</taxon>
        <taxon>Caenispirillum</taxon>
    </lineage>
</organism>
<feature type="region of interest" description="Disordered" evidence="1">
    <location>
        <begin position="280"/>
        <end position="300"/>
    </location>
</feature>
<dbReference type="Proteomes" id="UP000219621">
    <property type="component" value="Unassembled WGS sequence"/>
</dbReference>
<evidence type="ECO:0000256" key="1">
    <source>
        <dbReference type="SAM" id="MobiDB-lite"/>
    </source>
</evidence>
<protein>
    <recommendedName>
        <fullName evidence="5">Prepilin-type N-terminal cleavage/methylation domain-containing protein</fullName>
    </recommendedName>
</protein>
<name>A0A286GWU4_9PROT</name>
<accession>A0A286GWU4</accession>
<feature type="transmembrane region" description="Helical" evidence="2">
    <location>
        <begin position="12"/>
        <end position="34"/>
    </location>
</feature>
<feature type="compositionally biased region" description="Pro residues" evidence="1">
    <location>
        <begin position="285"/>
        <end position="300"/>
    </location>
</feature>
<evidence type="ECO:0008006" key="5">
    <source>
        <dbReference type="Google" id="ProtNLM"/>
    </source>
</evidence>
<keyword evidence="2" id="KW-0472">Membrane</keyword>
<evidence type="ECO:0000256" key="2">
    <source>
        <dbReference type="SAM" id="Phobius"/>
    </source>
</evidence>
<dbReference type="Pfam" id="PF07963">
    <property type="entry name" value="N_methyl"/>
    <property type="match status" value="1"/>
</dbReference>
<dbReference type="OrthoDB" id="7364051at2"/>
<dbReference type="PROSITE" id="PS00409">
    <property type="entry name" value="PROKAR_NTER_METHYL"/>
    <property type="match status" value="1"/>
</dbReference>
<keyword evidence="4" id="KW-1185">Reference proteome</keyword>
<sequence length="496" mass="52237">MTAPPAPRRRRTAGFSLLETAIVMVVIGLILAGASQWGGSVIRGDRDRDTQARLDRIEQALIDHVIVHGALPCPTQVYSTGGPPTGLSSGPQSNNRCIGEQVRGVVPWRPLGLAMDDALDGYGRFITYRVYDNETAALDVKESLVKDGALNMRYCDSSVAANTDTSVNADSCPEGAGVSTEEFLRNKGISLRVSATGAFVADRTAGTGAAYVLISHGADGALAYDSQGQQVPADGNATTEEAANAPTVAWVPHNALMAPPRGNFDDIVRWRTILQLAEAAGMGPGTPPPPDAAAPTPTPTEQPVLAQQAIAVPITRNSLLPYLPTLPNSLNNYNSGVNAVSFQGGTIDTLGGNVGIDNRGIGVWWESHYGGNPAEIGGNETLGISFDDHFTRARIVMSLFNGQDRYVVSFFTGSNLVGRVRLSPHSGSRGGQGSYFVGVNVGDLPFDRIEFRAENTNTSSFVHRLDVCPAVGDLCDQTPTGLSSANNNAGVLTPLP</sequence>
<proteinExistence type="predicted"/>
<dbReference type="AlphaFoldDB" id="A0A286GWU4"/>
<keyword evidence="2" id="KW-1133">Transmembrane helix</keyword>
<dbReference type="EMBL" id="OCNJ01000011">
    <property type="protein sequence ID" value="SOE00017.1"/>
    <property type="molecule type" value="Genomic_DNA"/>
</dbReference>
<dbReference type="RefSeq" id="WP_097281027.1">
    <property type="nucleotide sequence ID" value="NZ_OCNJ01000011.1"/>
</dbReference>
<keyword evidence="2" id="KW-0812">Transmembrane</keyword>
<dbReference type="InterPro" id="IPR012902">
    <property type="entry name" value="N_methyl_site"/>
</dbReference>
<gene>
    <name evidence="3" type="ORF">SAMN05421508_11140</name>
</gene>
<evidence type="ECO:0000313" key="3">
    <source>
        <dbReference type="EMBL" id="SOE00017.1"/>
    </source>
</evidence>
<reference evidence="3 4" key="1">
    <citation type="submission" date="2017-09" db="EMBL/GenBank/DDBJ databases">
        <authorList>
            <person name="Ehlers B."/>
            <person name="Leendertz F.H."/>
        </authorList>
    </citation>
    <scope>NUCLEOTIDE SEQUENCE [LARGE SCALE GENOMIC DNA]</scope>
    <source>
        <strain evidence="3 4">USBA 140</strain>
    </source>
</reference>